<name>A0ABU9Z4H9_9HYPH</name>
<organism evidence="3 4">
    <name type="scientific">Methylorubrum rhodesianum</name>
    <dbReference type="NCBI Taxonomy" id="29427"/>
    <lineage>
        <taxon>Bacteria</taxon>
        <taxon>Pseudomonadati</taxon>
        <taxon>Pseudomonadota</taxon>
        <taxon>Alphaproteobacteria</taxon>
        <taxon>Hyphomicrobiales</taxon>
        <taxon>Methylobacteriaceae</taxon>
        <taxon>Methylorubrum</taxon>
    </lineage>
</organism>
<evidence type="ECO:0000313" key="3">
    <source>
        <dbReference type="EMBL" id="MEN3226264.1"/>
    </source>
</evidence>
<evidence type="ECO:0000259" key="2">
    <source>
        <dbReference type="Pfam" id="PF13946"/>
    </source>
</evidence>
<dbReference type="Proteomes" id="UP001404845">
    <property type="component" value="Unassembled WGS sequence"/>
</dbReference>
<accession>A0ABU9Z4H9</accession>
<feature type="region of interest" description="Disordered" evidence="1">
    <location>
        <begin position="808"/>
        <end position="850"/>
    </location>
</feature>
<dbReference type="Pfam" id="PF13946">
    <property type="entry name" value="DUF4214"/>
    <property type="match status" value="2"/>
</dbReference>
<dbReference type="InterPro" id="IPR025282">
    <property type="entry name" value="DUF4214"/>
</dbReference>
<dbReference type="InterPro" id="IPR038255">
    <property type="entry name" value="PBS_linker_sf"/>
</dbReference>
<proteinExistence type="predicted"/>
<feature type="domain" description="DUF4214" evidence="2">
    <location>
        <begin position="1033"/>
        <end position="1098"/>
    </location>
</feature>
<gene>
    <name evidence="3" type="ORF">PUR21_00990</name>
</gene>
<feature type="compositionally biased region" description="Pro residues" evidence="1">
    <location>
        <begin position="816"/>
        <end position="850"/>
    </location>
</feature>
<comment type="caution">
    <text evidence="3">The sequence shown here is derived from an EMBL/GenBank/DDBJ whole genome shotgun (WGS) entry which is preliminary data.</text>
</comment>
<sequence length="1110" mass="115749">MTLYGTYESGQYVFALSAPTVIGAATTFWLNTDRNPTTGLQAFAGAETGAEFYVNFATDPATNTLAPFLYGADGAPIGGALGAKYSPDGRTVEFAVPLASLAQTTPGLDLKIDVNNDPALTLPAVYAGNTLTIADPASLPVVDTKPLKIGIVYSETSANAYFGGGDAGKMAYSQLFMAAQNQATAAGIPFDVLSEADLKNLATVATYDALVFPSFRNVPVADVAQIQGVLTDAVYKYGVGLITAGDFMTNDAAGAALAGDPYIRMKTLLDVTRVGGASGAGVDLKGGADSALFTGYQANEQIRSYAGMSTSWYGSADQTPVKQIATQSITPAGGVATTESAVIGTETGGRNVVFANESFLGDNNMLQRAIDYVVKPAAGPSLSLQMSRDKAIVASRVDMDQAQEPLDVNPGNGAPGIYDTLLPMLQQWKRDYNFVGSYYVDVGDGTNGTGTNWTVSKPYYDQLLAMGNEIGSHSVTHPADTNLLTLDQIQTEFQGSKATIDAQLGINISGAAVPGAPNFIPAAQAIGQYYGYVTGGTTLIGAGYPGAIGYLTPQDSKVYIAPDISSDFTLVEFQQKTPAQASAAWQQEWASLLARSDLPVVVWPWHDYSLTGWPVNAGAPSPYTQEMFTSLVRTAYQAGSEFVTLADLAQRVVSFEQSGLQYSFDAAANAVTATVTSTDAGKFALNLGELAAGTAIKSVTGWYAYDSDSVFLGKAGGTYTINLGGTSDDVTRLVDIADRADLTSVTGNGTNLTFSVVGEGKFLVDLQDPTGRTLAVSSTLGTDLSYTVAGDQLAITLAGLGPHTVDISLAGGTAPPTVPPPPPTELPPPPPELPPPPPELPPQPNNPPPAVVAQPQNQPYFGETISDPASAAGEVYVLYDAVLGRASESDGQQYWTGARNAGLSLLDLANALVNSAEGQLRLGTGDDLSFVQALYRTALGREGEAVGLDSWTAALNQGMSRADVALGFAFSAENLAGLKPAFDAGIFVANHDAGDAARLYYGLLDRAPDAAGLQYWTSAMKSGLSDQDATQGFLSSTEYLAKFANLSDAAFVEMLYQNALGRTAEPAGLQHWTAALSGGATRAEVSVGIADSPEAQQHLLPWIEAGWNLA</sequence>
<dbReference type="RefSeq" id="WP_200671016.1">
    <property type="nucleotide sequence ID" value="NZ_JACWCW010000032.1"/>
</dbReference>
<dbReference type="Gene3D" id="1.10.3130.20">
    <property type="entry name" value="Phycobilisome linker domain"/>
    <property type="match status" value="1"/>
</dbReference>
<protein>
    <submittedName>
        <fullName evidence="3">DUF4214 domain-containing protein</fullName>
    </submittedName>
</protein>
<dbReference type="Gene3D" id="3.20.20.370">
    <property type="entry name" value="Glycoside hydrolase/deacetylase"/>
    <property type="match status" value="1"/>
</dbReference>
<reference evidence="3 4" key="1">
    <citation type="journal article" date="2023" name="PLoS ONE">
        <title>Complete genome assembly of Hawai'i environmental nontuberculous mycobacteria reveals unexpected co-isolation with methylobacteria.</title>
        <authorList>
            <person name="Hendrix J."/>
            <person name="Epperson L.E."/>
            <person name="Tong E.I."/>
            <person name="Chan Y.L."/>
            <person name="Hasan N.A."/>
            <person name="Dawrs S.N."/>
            <person name="Norton G.J."/>
            <person name="Virdi R."/>
            <person name="Crooks J.L."/>
            <person name="Chan E.D."/>
            <person name="Honda J.R."/>
            <person name="Strong M."/>
        </authorList>
    </citation>
    <scope>NUCLEOTIDE SEQUENCE [LARGE SCALE GENOMIC DNA]</scope>
    <source>
        <strain evidence="3 4">NJH_HI01</strain>
    </source>
</reference>
<dbReference type="InterPro" id="IPR011330">
    <property type="entry name" value="Glyco_hydro/deAcase_b/a-brl"/>
</dbReference>
<evidence type="ECO:0000256" key="1">
    <source>
        <dbReference type="SAM" id="MobiDB-lite"/>
    </source>
</evidence>
<dbReference type="SUPFAM" id="SSF88713">
    <property type="entry name" value="Glycoside hydrolase/deacetylase"/>
    <property type="match status" value="1"/>
</dbReference>
<feature type="domain" description="DUF4214" evidence="2">
    <location>
        <begin position="909"/>
        <end position="976"/>
    </location>
</feature>
<dbReference type="EMBL" id="JAQYXL010000001">
    <property type="protein sequence ID" value="MEN3226264.1"/>
    <property type="molecule type" value="Genomic_DNA"/>
</dbReference>
<evidence type="ECO:0000313" key="4">
    <source>
        <dbReference type="Proteomes" id="UP001404845"/>
    </source>
</evidence>
<keyword evidence="4" id="KW-1185">Reference proteome</keyword>